<protein>
    <submittedName>
        <fullName evidence="3">HIT domain-containing protein</fullName>
    </submittedName>
</protein>
<evidence type="ECO:0000313" key="3">
    <source>
        <dbReference type="EMBL" id="MDA0639725.1"/>
    </source>
</evidence>
<evidence type="ECO:0000256" key="1">
    <source>
        <dbReference type="PROSITE-ProRule" id="PRU00464"/>
    </source>
</evidence>
<dbReference type="PROSITE" id="PS51084">
    <property type="entry name" value="HIT_2"/>
    <property type="match status" value="1"/>
</dbReference>
<proteinExistence type="predicted"/>
<dbReference type="Proteomes" id="UP001212498">
    <property type="component" value="Unassembled WGS sequence"/>
</dbReference>
<sequence length="141" mass="15586">MTANACVFCRIIAGDELSQTIHEDDNAIAFLDIAQVTKGHSLVVPRKHHTDLSEISPDEAAQVMRTAVHVSRRLTQALGAPGINLWHASGETAWQSVFHFHIHVVPRYTLTDLAPPWTETESPLESLAGLAEEIRSWCDLP</sequence>
<dbReference type="InterPro" id="IPR019808">
    <property type="entry name" value="Histidine_triad_CS"/>
</dbReference>
<keyword evidence="4" id="KW-1185">Reference proteome</keyword>
<organism evidence="3 4">
    <name type="scientific">Nonomuraea ferruginea</name>
    <dbReference type="NCBI Taxonomy" id="46174"/>
    <lineage>
        <taxon>Bacteria</taxon>
        <taxon>Bacillati</taxon>
        <taxon>Actinomycetota</taxon>
        <taxon>Actinomycetes</taxon>
        <taxon>Streptosporangiales</taxon>
        <taxon>Streptosporangiaceae</taxon>
        <taxon>Nonomuraea</taxon>
    </lineage>
</organism>
<dbReference type="InterPro" id="IPR011146">
    <property type="entry name" value="HIT-like"/>
</dbReference>
<gene>
    <name evidence="3" type="ORF">OUY24_03735</name>
</gene>
<reference evidence="3 4" key="1">
    <citation type="submission" date="2022-11" db="EMBL/GenBank/DDBJ databases">
        <title>Nonomuraea corallina sp. nov., a new species of the genus Nonomuraea isolated from sea side sediment in Thai sea.</title>
        <authorList>
            <person name="Ngamcharungchit C."/>
            <person name="Matsumoto A."/>
            <person name="Suriyachadkun C."/>
            <person name="Panbangred W."/>
            <person name="Inahashi Y."/>
            <person name="Intra B."/>
        </authorList>
    </citation>
    <scope>NUCLEOTIDE SEQUENCE [LARGE SCALE GENOMIC DNA]</scope>
    <source>
        <strain evidence="3 4">DSM 43553</strain>
    </source>
</reference>
<dbReference type="PROSITE" id="PS00892">
    <property type="entry name" value="HIT_1"/>
    <property type="match status" value="1"/>
</dbReference>
<feature type="domain" description="HIT" evidence="2">
    <location>
        <begin position="7"/>
        <end position="115"/>
    </location>
</feature>
<dbReference type="PANTHER" id="PTHR46648:SF1">
    <property type="entry name" value="ADENOSINE 5'-MONOPHOSPHORAMIDASE HNT1"/>
    <property type="match status" value="1"/>
</dbReference>
<dbReference type="SUPFAM" id="SSF54197">
    <property type="entry name" value="HIT-like"/>
    <property type="match status" value="1"/>
</dbReference>
<name>A0ABT4SS44_9ACTN</name>
<comment type="caution">
    <text evidence="3">The sequence shown here is derived from an EMBL/GenBank/DDBJ whole genome shotgun (WGS) entry which is preliminary data.</text>
</comment>
<dbReference type="PRINTS" id="PR00332">
    <property type="entry name" value="HISTRIAD"/>
</dbReference>
<feature type="short sequence motif" description="Histidine triad motif" evidence="1">
    <location>
        <begin position="99"/>
        <end position="103"/>
    </location>
</feature>
<accession>A0ABT4SS44</accession>
<dbReference type="RefSeq" id="WP_271275175.1">
    <property type="nucleotide sequence ID" value="NZ_BAABFD010000028.1"/>
</dbReference>
<dbReference type="Gene3D" id="3.30.428.10">
    <property type="entry name" value="HIT-like"/>
    <property type="match status" value="1"/>
</dbReference>
<dbReference type="PANTHER" id="PTHR46648">
    <property type="entry name" value="HIT FAMILY PROTEIN 1"/>
    <property type="match status" value="1"/>
</dbReference>
<evidence type="ECO:0000313" key="4">
    <source>
        <dbReference type="Proteomes" id="UP001212498"/>
    </source>
</evidence>
<dbReference type="InterPro" id="IPR036265">
    <property type="entry name" value="HIT-like_sf"/>
</dbReference>
<evidence type="ECO:0000259" key="2">
    <source>
        <dbReference type="PROSITE" id="PS51084"/>
    </source>
</evidence>
<dbReference type="Pfam" id="PF01230">
    <property type="entry name" value="HIT"/>
    <property type="match status" value="1"/>
</dbReference>
<dbReference type="InterPro" id="IPR001310">
    <property type="entry name" value="Histidine_triad_HIT"/>
</dbReference>
<dbReference type="EMBL" id="JAPNUD010000006">
    <property type="protein sequence ID" value="MDA0639725.1"/>
    <property type="molecule type" value="Genomic_DNA"/>
</dbReference>